<feature type="signal peptide" evidence="1">
    <location>
        <begin position="1"/>
        <end position="19"/>
    </location>
</feature>
<keyword evidence="2" id="KW-1185">Reference proteome</keyword>
<feature type="chain" id="PRO_5009307220" evidence="1">
    <location>
        <begin position="20"/>
        <end position="163"/>
    </location>
</feature>
<dbReference type="WBParaSite" id="Csp11.Scaffold546.g3497.t1">
    <property type="protein sequence ID" value="Csp11.Scaffold546.g3497.t1"/>
    <property type="gene ID" value="Csp11.Scaffold546.g3497"/>
</dbReference>
<dbReference type="AlphaFoldDB" id="A0A1I7T8N0"/>
<name>A0A1I7T8N0_9PELO</name>
<sequence>MNLLLILLISIQIVQIENAVNANIVSDPRSLFPKVSRTKSAFHFLHFFMGTFRHMFDKNKTETINHFNYYDDQVKGNDCHIKGELDFTRLKDYFDKYVRTHRDPQITVIYAVMSKDGVHMTVDFHVTSKTWLGYRDHFHMIIRAFNDETVGWGVRRLNMAINC</sequence>
<dbReference type="eggNOG" id="ENOG502THTY">
    <property type="taxonomic scope" value="Eukaryota"/>
</dbReference>
<reference evidence="3" key="1">
    <citation type="submission" date="2016-11" db="UniProtKB">
        <authorList>
            <consortium name="WormBaseParasite"/>
        </authorList>
    </citation>
    <scope>IDENTIFICATION</scope>
</reference>
<accession>A0A1I7T8N0</accession>
<proteinExistence type="predicted"/>
<evidence type="ECO:0000313" key="3">
    <source>
        <dbReference type="WBParaSite" id="Csp11.Scaffold546.g3497.t1"/>
    </source>
</evidence>
<evidence type="ECO:0000256" key="1">
    <source>
        <dbReference type="SAM" id="SignalP"/>
    </source>
</evidence>
<dbReference type="Pfam" id="PF17365">
    <property type="entry name" value="DUF5390"/>
    <property type="match status" value="1"/>
</dbReference>
<dbReference type="InterPro" id="IPR035334">
    <property type="entry name" value="DUF5390"/>
</dbReference>
<protein>
    <submittedName>
        <fullName evidence="3">SnoaL-like domain-containing protein</fullName>
    </submittedName>
</protein>
<keyword evidence="1" id="KW-0732">Signal</keyword>
<dbReference type="Proteomes" id="UP000095282">
    <property type="component" value="Unplaced"/>
</dbReference>
<organism evidence="2 3">
    <name type="scientific">Caenorhabditis tropicalis</name>
    <dbReference type="NCBI Taxonomy" id="1561998"/>
    <lineage>
        <taxon>Eukaryota</taxon>
        <taxon>Metazoa</taxon>
        <taxon>Ecdysozoa</taxon>
        <taxon>Nematoda</taxon>
        <taxon>Chromadorea</taxon>
        <taxon>Rhabditida</taxon>
        <taxon>Rhabditina</taxon>
        <taxon>Rhabditomorpha</taxon>
        <taxon>Rhabditoidea</taxon>
        <taxon>Rhabditidae</taxon>
        <taxon>Peloderinae</taxon>
        <taxon>Caenorhabditis</taxon>
    </lineage>
</organism>
<evidence type="ECO:0000313" key="2">
    <source>
        <dbReference type="Proteomes" id="UP000095282"/>
    </source>
</evidence>
<dbReference type="STRING" id="1561998.A0A1I7T8N0"/>